<dbReference type="EMBL" id="DF236951">
    <property type="protein sequence ID" value="GAQ77668.1"/>
    <property type="molecule type" value="Genomic_DNA"/>
</dbReference>
<keyword evidence="4" id="KW-0931">ER-Golgi transport</keyword>
<gene>
    <name evidence="9" type="ORF">KFL_000020300</name>
</gene>
<dbReference type="OrthoDB" id="9984275at2759"/>
<evidence type="ECO:0000256" key="1">
    <source>
        <dbReference type="ARBA" id="ARBA00004170"/>
    </source>
</evidence>
<evidence type="ECO:0000256" key="3">
    <source>
        <dbReference type="ARBA" id="ARBA00022448"/>
    </source>
</evidence>
<dbReference type="InterPro" id="IPR000744">
    <property type="entry name" value="NSF_attach"/>
</dbReference>
<protein>
    <recommendedName>
        <fullName evidence="7">Gamma-soluble NSF attachment protein</fullName>
    </recommendedName>
    <alternativeName>
        <fullName evidence="8">N-ethylmaleimide-sensitive factor attachment protein gamma</fullName>
    </alternativeName>
</protein>
<dbReference type="Proteomes" id="UP000054558">
    <property type="component" value="Unassembled WGS sequence"/>
</dbReference>
<dbReference type="AlphaFoldDB" id="A0A1Y1HP98"/>
<evidence type="ECO:0000256" key="7">
    <source>
        <dbReference type="ARBA" id="ARBA00040047"/>
    </source>
</evidence>
<comment type="similarity">
    <text evidence="2">Belongs to the SNAP family.</text>
</comment>
<dbReference type="GO" id="GO:0031201">
    <property type="term" value="C:SNARE complex"/>
    <property type="evidence" value="ECO:0000318"/>
    <property type="project" value="GO_Central"/>
</dbReference>
<dbReference type="PANTHER" id="PTHR13768">
    <property type="entry name" value="SOLUBLE NSF ATTACHMENT PROTEIN SNAP"/>
    <property type="match status" value="1"/>
</dbReference>
<reference evidence="9 10" key="1">
    <citation type="journal article" date="2014" name="Nat. Commun.">
        <title>Klebsormidium flaccidum genome reveals primary factors for plant terrestrial adaptation.</title>
        <authorList>
            <person name="Hori K."/>
            <person name="Maruyama F."/>
            <person name="Fujisawa T."/>
            <person name="Togashi T."/>
            <person name="Yamamoto N."/>
            <person name="Seo M."/>
            <person name="Sato S."/>
            <person name="Yamada T."/>
            <person name="Mori H."/>
            <person name="Tajima N."/>
            <person name="Moriyama T."/>
            <person name="Ikeuchi M."/>
            <person name="Watanabe M."/>
            <person name="Wada H."/>
            <person name="Kobayashi K."/>
            <person name="Saito M."/>
            <person name="Masuda T."/>
            <person name="Sasaki-Sekimoto Y."/>
            <person name="Mashiguchi K."/>
            <person name="Awai K."/>
            <person name="Shimojima M."/>
            <person name="Masuda S."/>
            <person name="Iwai M."/>
            <person name="Nobusawa T."/>
            <person name="Narise T."/>
            <person name="Kondo S."/>
            <person name="Saito H."/>
            <person name="Sato R."/>
            <person name="Murakawa M."/>
            <person name="Ihara Y."/>
            <person name="Oshima-Yamada Y."/>
            <person name="Ohtaka K."/>
            <person name="Satoh M."/>
            <person name="Sonobe K."/>
            <person name="Ishii M."/>
            <person name="Ohtani R."/>
            <person name="Kanamori-Sato M."/>
            <person name="Honoki R."/>
            <person name="Miyazaki D."/>
            <person name="Mochizuki H."/>
            <person name="Umetsu J."/>
            <person name="Higashi K."/>
            <person name="Shibata D."/>
            <person name="Kamiya Y."/>
            <person name="Sato N."/>
            <person name="Nakamura Y."/>
            <person name="Tabata S."/>
            <person name="Ida S."/>
            <person name="Kurokawa K."/>
            <person name="Ohta H."/>
        </authorList>
    </citation>
    <scope>NUCLEOTIDE SEQUENCE [LARGE SCALE GENOMIC DNA]</scope>
    <source>
        <strain evidence="9 10">NIES-2285</strain>
    </source>
</reference>
<dbReference type="GO" id="GO:0019905">
    <property type="term" value="F:syntaxin binding"/>
    <property type="evidence" value="ECO:0000318"/>
    <property type="project" value="GO_Central"/>
</dbReference>
<evidence type="ECO:0000256" key="2">
    <source>
        <dbReference type="ARBA" id="ARBA00010050"/>
    </source>
</evidence>
<dbReference type="OMA" id="RSWFHAA"/>
<evidence type="ECO:0000256" key="6">
    <source>
        <dbReference type="ARBA" id="ARBA00023136"/>
    </source>
</evidence>
<dbReference type="Pfam" id="PF14938">
    <property type="entry name" value="SNAP"/>
    <property type="match status" value="1"/>
</dbReference>
<name>A0A1Y1HP98_KLENI</name>
<dbReference type="InterPro" id="IPR011990">
    <property type="entry name" value="TPR-like_helical_dom_sf"/>
</dbReference>
<keyword evidence="5" id="KW-0653">Protein transport</keyword>
<accession>A0A1Y1HP98</accession>
<evidence type="ECO:0000256" key="8">
    <source>
        <dbReference type="ARBA" id="ARBA00042485"/>
    </source>
</evidence>
<comment type="subcellular location">
    <subcellularLocation>
        <location evidence="1">Membrane</location>
        <topology evidence="1">Peripheral membrane protein</topology>
    </subcellularLocation>
</comment>
<dbReference type="GO" id="GO:0016192">
    <property type="term" value="P:vesicle-mediated transport"/>
    <property type="evidence" value="ECO:0007669"/>
    <property type="project" value="UniProtKB-KW"/>
</dbReference>
<keyword evidence="6" id="KW-0472">Membrane</keyword>
<dbReference type="PRINTS" id="PR00448">
    <property type="entry name" value="NSFATTACHMNT"/>
</dbReference>
<evidence type="ECO:0000313" key="9">
    <source>
        <dbReference type="EMBL" id="GAQ77668.1"/>
    </source>
</evidence>
<organism evidence="9 10">
    <name type="scientific">Klebsormidium nitens</name>
    <name type="common">Green alga</name>
    <name type="synonym">Ulothrix nitens</name>
    <dbReference type="NCBI Taxonomy" id="105231"/>
    <lineage>
        <taxon>Eukaryota</taxon>
        <taxon>Viridiplantae</taxon>
        <taxon>Streptophyta</taxon>
        <taxon>Klebsormidiophyceae</taxon>
        <taxon>Klebsormidiales</taxon>
        <taxon>Klebsormidiaceae</taxon>
        <taxon>Klebsormidium</taxon>
    </lineage>
</organism>
<evidence type="ECO:0000313" key="10">
    <source>
        <dbReference type="Proteomes" id="UP000054558"/>
    </source>
</evidence>
<proteinExistence type="inferred from homology"/>
<dbReference type="GO" id="GO:0005483">
    <property type="term" value="F:soluble NSF attachment protein activity"/>
    <property type="evidence" value="ECO:0000318"/>
    <property type="project" value="GO_Central"/>
</dbReference>
<keyword evidence="10" id="KW-1185">Reference proteome</keyword>
<evidence type="ECO:0000256" key="5">
    <source>
        <dbReference type="ARBA" id="ARBA00022927"/>
    </source>
</evidence>
<dbReference type="SUPFAM" id="SSF48452">
    <property type="entry name" value="TPR-like"/>
    <property type="match status" value="1"/>
</dbReference>
<dbReference type="PANTHER" id="PTHR13768:SF2">
    <property type="entry name" value="GAMMA-SOLUBLE NSF ATTACHMENT PROTEIN"/>
    <property type="match status" value="1"/>
</dbReference>
<keyword evidence="3" id="KW-0813">Transport</keyword>
<dbReference type="STRING" id="105231.A0A1Y1HP98"/>
<dbReference type="Gene3D" id="1.25.40.10">
    <property type="entry name" value="Tetratricopeptide repeat domain"/>
    <property type="match status" value="1"/>
</dbReference>
<evidence type="ECO:0000256" key="4">
    <source>
        <dbReference type="ARBA" id="ARBA00022892"/>
    </source>
</evidence>
<dbReference type="GO" id="GO:0006886">
    <property type="term" value="P:intracellular protein transport"/>
    <property type="evidence" value="ECO:0000318"/>
    <property type="project" value="GO_Central"/>
</dbReference>
<sequence>MANLEEADKALKKADKYTKVTLTRWGPDFEKATPLYEKAASLYKLAKNLEQAKHCYERASTGQCRTDNKWLGAKHLESAASLAKELKQWDEVLDTYKRAAELYNEVGRPQVAAEAYGKAAKAIEAERPDEAIKLYIEAISVFEEEQKEGLASDLYRAAAASMIKSKKYEDAANLFIRWGQACDATKAVASQCKHYLSAIIILLHAEDLAKAELCYNDLSGVDAFSNSEQGRCASQLLDAYHDKNVDDIKYIVKDSNVIPHLDHLVVRLAKGLPTGNVIEMKKSANKTLNMKDEEEELGIDEDDMT</sequence>